<dbReference type="Pfam" id="PF22590">
    <property type="entry name" value="Cas3-like_C_2"/>
    <property type="match status" value="1"/>
</dbReference>
<dbReference type="InterPro" id="IPR014001">
    <property type="entry name" value="Helicase_ATP-bd"/>
</dbReference>
<sequence length="836" mass="90099">MQWADWPGKSPITPDSAEHPAAFHMLDVAAVAERLIAPFPITAPLRDAMVVLAGLHDIGKISESFRAMLREGVSQPGFRHWELSEALFYVEDARIAARLGGTPRVRQTLYAAAAGHHGRPSDHMLGGLPPETRPPRALRTALQCVGEGRDPAARLIDAFCDLWPDASLDGLSLADATTLSWWMAGFCTAADWVGSNPKWFQPKTEAASLAAYLKQTHVIAAHAVAEAGIAGTAARVGGLFDFELRPMQAACSTIALSDGPTLAIVEDETGAGKTEAALLLAHRMCLAGKGRGMFFALPTMATADAMFSRASRIVGRMFDNPFVTLAHGRAGLSVPFRDLVQGSRTGGPGEITSSDWLAESNRRALLADVGIGTIDQALLSVLPVRFQTLRTYGLSSKILIVDEVHEMGEPYIAEELAALLKMHRAAGGSAILLTATLPMKLRSKLLATYDGASDATTYPALTIAGGAAITQFPPEGRPVKGPVTVERLDTSADAVTLLAKMAAEGAACVWVRNAVDDAIEAVEVLRAEGVNARLLHARFALCDRKRIEAEILARVGKNGKDREGFVLVGTQVLESSLDLDFDVMLSDIAPIAALIQRAGRLWRHMDIRPASGRPVPKPVLHVLSPDPAQVGDDRWLHGTLGKGAWVYAVADVWRSAHALFTQGQIGTPDRQRALIESVYGTDAEPVPEALLKAEQDKYGKDSADRGLAWHNIVKFSDGYRKAGRDDDDVNYPTRLGEEARVLCLARRTARGLVPWAEGEGADAWALSEVSAHRKKVDALPLPDQSSLDIMAITKDWPEWKRAQIRVCPVEEDGGICDGLRYDAECGLVFSSPSVRR</sequence>
<dbReference type="Pfam" id="PF00270">
    <property type="entry name" value="DEAD"/>
    <property type="match status" value="1"/>
</dbReference>
<feature type="domain" description="Helicase ATP-binding" evidence="10">
    <location>
        <begin position="254"/>
        <end position="445"/>
    </location>
</feature>
<organism evidence="12 13">
    <name type="scientific">Acetobacter sicerae</name>
    <dbReference type="NCBI Taxonomy" id="85325"/>
    <lineage>
        <taxon>Bacteria</taxon>
        <taxon>Pseudomonadati</taxon>
        <taxon>Pseudomonadota</taxon>
        <taxon>Alphaproteobacteria</taxon>
        <taxon>Acetobacterales</taxon>
        <taxon>Acetobacteraceae</taxon>
        <taxon>Acetobacter</taxon>
    </lineage>
</organism>
<evidence type="ECO:0000256" key="2">
    <source>
        <dbReference type="ARBA" id="ARBA00009046"/>
    </source>
</evidence>
<dbReference type="InterPro" id="IPR006474">
    <property type="entry name" value="Helicase_Cas3_CRISPR-ass_core"/>
</dbReference>
<dbReference type="SUPFAM" id="SSF52540">
    <property type="entry name" value="P-loop containing nucleoside triphosphate hydrolases"/>
    <property type="match status" value="1"/>
</dbReference>
<dbReference type="PROSITE" id="PS51192">
    <property type="entry name" value="HELICASE_ATP_BIND_1"/>
    <property type="match status" value="1"/>
</dbReference>
<proteinExistence type="inferred from homology"/>
<keyword evidence="3" id="KW-0540">Nuclease</keyword>
<evidence type="ECO:0000256" key="4">
    <source>
        <dbReference type="ARBA" id="ARBA00022723"/>
    </source>
</evidence>
<keyword evidence="6" id="KW-0378">Hydrolase</keyword>
<evidence type="ECO:0000256" key="3">
    <source>
        <dbReference type="ARBA" id="ARBA00022722"/>
    </source>
</evidence>
<dbReference type="InterPro" id="IPR038257">
    <property type="entry name" value="CRISPR-assoc_Cas3_HD_sf"/>
</dbReference>
<evidence type="ECO:0000259" key="10">
    <source>
        <dbReference type="PROSITE" id="PS51192"/>
    </source>
</evidence>
<dbReference type="CDD" id="cd09641">
    <property type="entry name" value="Cas3''_I"/>
    <property type="match status" value="1"/>
</dbReference>
<dbReference type="InterPro" id="IPR054712">
    <property type="entry name" value="Cas3-like_dom"/>
</dbReference>
<evidence type="ECO:0000256" key="6">
    <source>
        <dbReference type="ARBA" id="ARBA00022801"/>
    </source>
</evidence>
<dbReference type="Pfam" id="PF18019">
    <property type="entry name" value="Cas3_HD"/>
    <property type="match status" value="1"/>
</dbReference>
<dbReference type="Gene3D" id="3.40.50.300">
    <property type="entry name" value="P-loop containing nucleotide triphosphate hydrolases"/>
    <property type="match status" value="2"/>
</dbReference>
<dbReference type="InterPro" id="IPR050547">
    <property type="entry name" value="DEAD_box_RNA_helicases"/>
</dbReference>
<feature type="domain" description="HD Cas3-type" evidence="11">
    <location>
        <begin position="14"/>
        <end position="193"/>
    </location>
</feature>
<keyword evidence="4" id="KW-0479">Metal-binding</keyword>
<dbReference type="Gene3D" id="1.10.3210.30">
    <property type="match status" value="1"/>
</dbReference>
<evidence type="ECO:0000313" key="13">
    <source>
        <dbReference type="Proteomes" id="UP001521074"/>
    </source>
</evidence>
<evidence type="ECO:0000256" key="9">
    <source>
        <dbReference type="ARBA" id="ARBA00023118"/>
    </source>
</evidence>
<evidence type="ECO:0000256" key="7">
    <source>
        <dbReference type="ARBA" id="ARBA00022806"/>
    </source>
</evidence>
<dbReference type="RefSeq" id="WP_232876584.1">
    <property type="nucleotide sequence ID" value="NZ_JAJSOJ010000012.1"/>
</dbReference>
<dbReference type="InterPro" id="IPR011545">
    <property type="entry name" value="DEAD/DEAH_box_helicase_dom"/>
</dbReference>
<keyword evidence="8" id="KW-0067">ATP-binding</keyword>
<keyword evidence="9" id="KW-0051">Antiviral defense</keyword>
<evidence type="ECO:0000256" key="1">
    <source>
        <dbReference type="ARBA" id="ARBA00006847"/>
    </source>
</evidence>
<dbReference type="Proteomes" id="UP001521074">
    <property type="component" value="Unassembled WGS sequence"/>
</dbReference>
<dbReference type="SMART" id="SM00490">
    <property type="entry name" value="HELICc"/>
    <property type="match status" value="1"/>
</dbReference>
<gene>
    <name evidence="12" type="primary">cas3</name>
    <name evidence="12" type="ORF">LWC05_03810</name>
</gene>
<dbReference type="NCBIfam" id="TIGR01596">
    <property type="entry name" value="cas3_HD"/>
    <property type="match status" value="1"/>
</dbReference>
<dbReference type="InterPro" id="IPR001650">
    <property type="entry name" value="Helicase_C-like"/>
</dbReference>
<dbReference type="SMART" id="SM00487">
    <property type="entry name" value="DEXDc"/>
    <property type="match status" value="1"/>
</dbReference>
<dbReference type="NCBIfam" id="TIGR01587">
    <property type="entry name" value="cas3_core"/>
    <property type="match status" value="1"/>
</dbReference>
<reference evidence="12 13" key="1">
    <citation type="submission" date="2021-12" db="EMBL/GenBank/DDBJ databases">
        <title>Genome sequence of Acetobacter sicerae DmPark20a_162.</title>
        <authorList>
            <person name="Chaston J.M."/>
        </authorList>
    </citation>
    <scope>NUCLEOTIDE SEQUENCE [LARGE SCALE GENOMIC DNA]</scope>
    <source>
        <strain evidence="12 13">DmPark20a_162</strain>
    </source>
</reference>
<dbReference type="EMBL" id="JAJSOJ010000012">
    <property type="protein sequence ID" value="MCE0743018.1"/>
    <property type="molecule type" value="Genomic_DNA"/>
</dbReference>
<evidence type="ECO:0000313" key="12">
    <source>
        <dbReference type="EMBL" id="MCE0743018.1"/>
    </source>
</evidence>
<dbReference type="PANTHER" id="PTHR47963:SF9">
    <property type="entry name" value="CRISPR-ASSOCIATED ENDONUCLEASE_HELICASE CAS3"/>
    <property type="match status" value="1"/>
</dbReference>
<accession>A0ABS8VQK8</accession>
<protein>
    <submittedName>
        <fullName evidence="12">CRISPR-associated helicase Cas3</fullName>
    </submittedName>
</protein>
<dbReference type="InterPro" id="IPR027417">
    <property type="entry name" value="P-loop_NTPase"/>
</dbReference>
<dbReference type="PROSITE" id="PS51643">
    <property type="entry name" value="HD_CAS3"/>
    <property type="match status" value="1"/>
</dbReference>
<comment type="caution">
    <text evidence="12">The sequence shown here is derived from an EMBL/GenBank/DDBJ whole genome shotgun (WGS) entry which is preliminary data.</text>
</comment>
<evidence type="ECO:0000256" key="8">
    <source>
        <dbReference type="ARBA" id="ARBA00022840"/>
    </source>
</evidence>
<comment type="similarity">
    <text evidence="1">In the N-terminal section; belongs to the CRISPR-associated nuclease Cas3-HD family.</text>
</comment>
<keyword evidence="5" id="KW-0547">Nucleotide-binding</keyword>
<dbReference type="InterPro" id="IPR006483">
    <property type="entry name" value="CRISPR-assoc_Cas3_HD"/>
</dbReference>
<evidence type="ECO:0000256" key="5">
    <source>
        <dbReference type="ARBA" id="ARBA00022741"/>
    </source>
</evidence>
<name>A0ABS8VQK8_9PROT</name>
<keyword evidence="7" id="KW-0347">Helicase</keyword>
<comment type="similarity">
    <text evidence="2">In the central section; belongs to the CRISPR-associated helicase Cas3 family.</text>
</comment>
<evidence type="ECO:0000259" key="11">
    <source>
        <dbReference type="PROSITE" id="PS51643"/>
    </source>
</evidence>
<keyword evidence="13" id="KW-1185">Reference proteome</keyword>
<dbReference type="PANTHER" id="PTHR47963">
    <property type="entry name" value="DEAD-BOX ATP-DEPENDENT RNA HELICASE 47, MITOCHONDRIAL"/>
    <property type="match status" value="1"/>
</dbReference>